<gene>
    <name evidence="3" type="ORF">CDOO_00335</name>
</gene>
<dbReference type="HOGENOM" id="CLU_039617_0_0_11"/>
<accession>A0A097ICS4</accession>
<reference evidence="3 4" key="1">
    <citation type="submission" date="2013-09" db="EMBL/GenBank/DDBJ databases">
        <title>Complete genome sequence of Corynebacterium doosanense CAU 212(T) (=DSM 45436(T)), isolated from activated sludge.</title>
        <authorList>
            <person name="Schaffert L."/>
            <person name="Albersmeier A."/>
            <person name="Kalinowski J."/>
            <person name="Ruckert C."/>
        </authorList>
    </citation>
    <scope>NUCLEOTIDE SEQUENCE [LARGE SCALE GENOMIC DNA]</scope>
    <source>
        <strain evidence="3 4">CAU 212</strain>
    </source>
</reference>
<evidence type="ECO:0000313" key="3">
    <source>
        <dbReference type="EMBL" id="AIT59940.1"/>
    </source>
</evidence>
<keyword evidence="1" id="KW-0378">Hydrolase</keyword>
<dbReference type="RefSeq" id="WP_018022322.1">
    <property type="nucleotide sequence ID" value="NZ_AQUX01000007.1"/>
</dbReference>
<dbReference type="EMBL" id="CP006764">
    <property type="protein sequence ID" value="AIT59940.1"/>
    <property type="molecule type" value="Genomic_DNA"/>
</dbReference>
<evidence type="ECO:0000259" key="2">
    <source>
        <dbReference type="SMART" id="SM00479"/>
    </source>
</evidence>
<dbReference type="InterPro" id="IPR013520">
    <property type="entry name" value="Ribonucl_H"/>
</dbReference>
<dbReference type="GO" id="GO:0005829">
    <property type="term" value="C:cytosol"/>
    <property type="evidence" value="ECO:0007669"/>
    <property type="project" value="TreeGrafter"/>
</dbReference>
<evidence type="ECO:0000256" key="1">
    <source>
        <dbReference type="ARBA" id="ARBA00022839"/>
    </source>
</evidence>
<dbReference type="PANTHER" id="PTHR30231:SF42">
    <property type="entry name" value="EXONUCLEASE"/>
    <property type="match status" value="1"/>
</dbReference>
<dbReference type="AlphaFoldDB" id="A0A097ICS4"/>
<dbReference type="GO" id="GO:0003676">
    <property type="term" value="F:nucleic acid binding"/>
    <property type="evidence" value="ECO:0007669"/>
    <property type="project" value="InterPro"/>
</dbReference>
<keyword evidence="4" id="KW-1185">Reference proteome</keyword>
<proteinExistence type="predicted"/>
<keyword evidence="1" id="KW-0540">Nuclease</keyword>
<dbReference type="Gene3D" id="3.30.420.10">
    <property type="entry name" value="Ribonuclease H-like superfamily/Ribonuclease H"/>
    <property type="match status" value="1"/>
</dbReference>
<feature type="domain" description="Exonuclease" evidence="2">
    <location>
        <begin position="138"/>
        <end position="305"/>
    </location>
</feature>
<dbReference type="InterPro" id="IPR012337">
    <property type="entry name" value="RNaseH-like_sf"/>
</dbReference>
<dbReference type="Pfam" id="PF00929">
    <property type="entry name" value="RNase_T"/>
    <property type="match status" value="1"/>
</dbReference>
<dbReference type="GO" id="GO:0008408">
    <property type="term" value="F:3'-5' exonuclease activity"/>
    <property type="evidence" value="ECO:0007669"/>
    <property type="project" value="TreeGrafter"/>
</dbReference>
<name>A0A097ICS4_9CORY</name>
<dbReference type="FunFam" id="3.30.420.10:FF:000045">
    <property type="entry name" value="3'-5' exonuclease DinG"/>
    <property type="match status" value="1"/>
</dbReference>
<dbReference type="eggNOG" id="COG0847">
    <property type="taxonomic scope" value="Bacteria"/>
</dbReference>
<dbReference type="PANTHER" id="PTHR30231">
    <property type="entry name" value="DNA POLYMERASE III SUBUNIT EPSILON"/>
    <property type="match status" value="1"/>
</dbReference>
<keyword evidence="1" id="KW-0269">Exonuclease</keyword>
<dbReference type="Proteomes" id="UP000029914">
    <property type="component" value="Chromosome"/>
</dbReference>
<dbReference type="STRING" id="558173.CDOO_00335"/>
<organism evidence="3 4">
    <name type="scientific">Corynebacterium doosanense CAU 212 = DSM 45436</name>
    <dbReference type="NCBI Taxonomy" id="558173"/>
    <lineage>
        <taxon>Bacteria</taxon>
        <taxon>Bacillati</taxon>
        <taxon>Actinomycetota</taxon>
        <taxon>Actinomycetes</taxon>
        <taxon>Mycobacteriales</taxon>
        <taxon>Corynebacteriaceae</taxon>
        <taxon>Corynebacterium</taxon>
    </lineage>
</organism>
<dbReference type="SMART" id="SM00479">
    <property type="entry name" value="EXOIII"/>
    <property type="match status" value="1"/>
</dbReference>
<dbReference type="OrthoDB" id="9803913at2"/>
<dbReference type="InterPro" id="IPR036397">
    <property type="entry name" value="RNaseH_sf"/>
</dbReference>
<sequence>MAHLNGRDVYDWLPVIARRKRTGQPEEALDIAVACINAFPGRIPVRFLTQATILQHSLALFDDEITLLRRALRDSYDLADELELHKRLAKAQEAAAKRDGKDAQVFRARWRELVDTQKSLPKPRPRFLPTAAELAEEEFVAVDFETANRRGALSACQIALTKVRDGRVVDQFDTLLRPPAGFEHFEFSWLHGITFEDVVDAPRWPEAAPEVARFVADLPTYAHNAGFDQGVWAALDQHFHTASLPEKFYCTVQLSRRTAPGLDNHKLPTVTDFYVPGFELNHHRADSDAEACALIVAAMQRDDAVAQVLG</sequence>
<dbReference type="KEGG" id="cdo:CDOO_00335"/>
<evidence type="ECO:0000313" key="4">
    <source>
        <dbReference type="Proteomes" id="UP000029914"/>
    </source>
</evidence>
<dbReference type="SUPFAM" id="SSF53098">
    <property type="entry name" value="Ribonuclease H-like"/>
    <property type="match status" value="1"/>
</dbReference>
<protein>
    <submittedName>
        <fullName evidence="3">DNA polymerase III subunit epsilon</fullName>
    </submittedName>
</protein>
<dbReference type="CDD" id="cd06130">
    <property type="entry name" value="DNA_pol_III_epsilon_like"/>
    <property type="match status" value="1"/>
</dbReference>